<organism evidence="2 3">
    <name type="scientific">Kaistia hirudinis</name>
    <dbReference type="NCBI Taxonomy" id="1293440"/>
    <lineage>
        <taxon>Bacteria</taxon>
        <taxon>Pseudomonadati</taxon>
        <taxon>Pseudomonadota</taxon>
        <taxon>Alphaproteobacteria</taxon>
        <taxon>Hyphomicrobiales</taxon>
        <taxon>Kaistiaceae</taxon>
        <taxon>Kaistia</taxon>
    </lineage>
</organism>
<protein>
    <submittedName>
        <fullName evidence="2">Uncharacterized protein</fullName>
    </submittedName>
</protein>
<evidence type="ECO:0000256" key="1">
    <source>
        <dbReference type="SAM" id="Phobius"/>
    </source>
</evidence>
<keyword evidence="1" id="KW-1133">Transmembrane helix</keyword>
<reference evidence="2 3" key="1">
    <citation type="submission" date="2020-08" db="EMBL/GenBank/DDBJ databases">
        <title>Genomic Encyclopedia of Type Strains, Phase IV (KMG-IV): sequencing the most valuable type-strain genomes for metagenomic binning, comparative biology and taxonomic classification.</title>
        <authorList>
            <person name="Goeker M."/>
        </authorList>
    </citation>
    <scope>NUCLEOTIDE SEQUENCE [LARGE SCALE GENOMIC DNA]</scope>
    <source>
        <strain evidence="2 3">DSM 25966</strain>
    </source>
</reference>
<dbReference type="Proteomes" id="UP000553963">
    <property type="component" value="Unassembled WGS sequence"/>
</dbReference>
<accession>A0A840AUI2</accession>
<keyword evidence="1" id="KW-0812">Transmembrane</keyword>
<name>A0A840AUI2_9HYPH</name>
<gene>
    <name evidence="2" type="ORF">GGR25_003771</name>
</gene>
<proteinExistence type="predicted"/>
<keyword evidence="1" id="KW-0472">Membrane</keyword>
<dbReference type="RefSeq" id="WP_281378648.1">
    <property type="nucleotide sequence ID" value="NZ_JACIDS010000005.1"/>
</dbReference>
<keyword evidence="3" id="KW-1185">Reference proteome</keyword>
<dbReference type="AlphaFoldDB" id="A0A840AUI2"/>
<evidence type="ECO:0000313" key="2">
    <source>
        <dbReference type="EMBL" id="MBB3932707.1"/>
    </source>
</evidence>
<comment type="caution">
    <text evidence="2">The sequence shown here is derived from an EMBL/GenBank/DDBJ whole genome shotgun (WGS) entry which is preliminary data.</text>
</comment>
<evidence type="ECO:0000313" key="3">
    <source>
        <dbReference type="Proteomes" id="UP000553963"/>
    </source>
</evidence>
<sequence>MMGTVQSYALILIGGLAVAMALGLGLHLRRCAPYRKLPSRR</sequence>
<feature type="transmembrane region" description="Helical" evidence="1">
    <location>
        <begin position="6"/>
        <end position="26"/>
    </location>
</feature>
<dbReference type="EMBL" id="JACIDS010000005">
    <property type="protein sequence ID" value="MBB3932707.1"/>
    <property type="molecule type" value="Genomic_DNA"/>
</dbReference>